<feature type="signal peptide" evidence="1">
    <location>
        <begin position="1"/>
        <end position="22"/>
    </location>
</feature>
<dbReference type="Proteomes" id="UP000295210">
    <property type="component" value="Unassembled WGS sequence"/>
</dbReference>
<dbReference type="InterPro" id="IPR026950">
    <property type="entry name" value="Caps_assemb_Wzi"/>
</dbReference>
<comment type="caution">
    <text evidence="2">The sequence shown here is derived from an EMBL/GenBank/DDBJ whole genome shotgun (WGS) entry which is preliminary data.</text>
</comment>
<proteinExistence type="predicted"/>
<dbReference type="Pfam" id="PF14052">
    <property type="entry name" value="Caps_assemb_Wzi"/>
    <property type="match status" value="1"/>
</dbReference>
<feature type="chain" id="PRO_5020806022" evidence="1">
    <location>
        <begin position="23"/>
        <end position="588"/>
    </location>
</feature>
<keyword evidence="1" id="KW-0732">Signal</keyword>
<protein>
    <submittedName>
        <fullName evidence="2">Capsule assembly protein Wzi</fullName>
    </submittedName>
</protein>
<keyword evidence="3" id="KW-1185">Reference proteome</keyword>
<organism evidence="2 3">
    <name type="scientific">Acidipila rosea</name>
    <dbReference type="NCBI Taxonomy" id="768535"/>
    <lineage>
        <taxon>Bacteria</taxon>
        <taxon>Pseudomonadati</taxon>
        <taxon>Acidobacteriota</taxon>
        <taxon>Terriglobia</taxon>
        <taxon>Terriglobales</taxon>
        <taxon>Acidobacteriaceae</taxon>
        <taxon>Acidipila</taxon>
    </lineage>
</organism>
<dbReference type="RefSeq" id="WP_243648097.1">
    <property type="nucleotide sequence ID" value="NZ_SMGK01000002.1"/>
</dbReference>
<dbReference type="InterPro" id="IPR038636">
    <property type="entry name" value="Wzi_sf"/>
</dbReference>
<sequence>MKPLPSLCAVLAVGIALQPALAEPASPNTAAPAQQTISPNYKPVPPVTYTSTLGSTYVPIDSWIYPALDRLQALGYLDTAFLGIRPWTRLSIVHMLEQTSNSIDEGADTSGNQEARSIYLAVRKELQPDIEGPTGAHDIHVEFESAYTRALGISGTPLHDSFHLGQSIINDYGRPYEQGFNNVTGASARAEAGRFTLYFRGEYQHAPSAAGYNPLLVSELSALDYVPLASNPNQATIPGGPIASANYFRILEANLSYHLLGHEISFGKSDHWMGPDQGGSFAWSNNAQNIYAFQIDRVEPLHVPLLSDLLGPFRYDFFVGSLKGHTDPNAPWEHTEKINFKPTKNLEMGFERTVIWGGKDHVPITLHSFLKSFFSFQNVSGAEKFSRNDPGARFSTFDFSYRLPFLRNWLTLYTDSLAHDDVTPVSAPRRAGIAPGIYLSHVPGVPKLDFRVEAASTDPDHVRSQRGAFLYAEGVQLQGYTNAGNIFGHWIGRESKGGQAWLTYHLSPDEQFQFQYRNAKAAKDFIAGGTTQNDFQFNVIKRVMTDYEVRGWVQYERWKAPIYKPGAQSDTSIAVQLTWFPKDKRKDF</sequence>
<reference evidence="2 3" key="1">
    <citation type="submission" date="2019-03" db="EMBL/GenBank/DDBJ databases">
        <title>Genomic Encyclopedia of Type Strains, Phase IV (KMG-IV): sequencing the most valuable type-strain genomes for metagenomic binning, comparative biology and taxonomic classification.</title>
        <authorList>
            <person name="Goeker M."/>
        </authorList>
    </citation>
    <scope>NUCLEOTIDE SEQUENCE [LARGE SCALE GENOMIC DNA]</scope>
    <source>
        <strain evidence="2 3">DSM 103428</strain>
    </source>
</reference>
<accession>A0A4R1L9C9</accession>
<name>A0A4R1L9C9_9BACT</name>
<evidence type="ECO:0000256" key="1">
    <source>
        <dbReference type="SAM" id="SignalP"/>
    </source>
</evidence>
<dbReference type="EMBL" id="SMGK01000002">
    <property type="protein sequence ID" value="TCK73583.1"/>
    <property type="molecule type" value="Genomic_DNA"/>
</dbReference>
<evidence type="ECO:0000313" key="2">
    <source>
        <dbReference type="EMBL" id="TCK73583.1"/>
    </source>
</evidence>
<dbReference type="Gene3D" id="2.40.160.130">
    <property type="entry name" value="Capsule assembly protein Wzi"/>
    <property type="match status" value="1"/>
</dbReference>
<gene>
    <name evidence="2" type="ORF">C7378_1196</name>
</gene>
<evidence type="ECO:0000313" key="3">
    <source>
        <dbReference type="Proteomes" id="UP000295210"/>
    </source>
</evidence>
<dbReference type="AlphaFoldDB" id="A0A4R1L9C9"/>